<keyword evidence="8" id="KW-1185">Reference proteome</keyword>
<name>A0A1R4EZL5_9MICC</name>
<reference evidence="7 8" key="1">
    <citation type="submission" date="2017-02" db="EMBL/GenBank/DDBJ databases">
        <authorList>
            <person name="Peterson S.W."/>
        </authorList>
    </citation>
    <scope>NUCLEOTIDE SEQUENCE [LARGE SCALE GENOMIC DNA]</scope>
    <source>
        <strain evidence="7 8">B Ar 00.02</strain>
    </source>
</reference>
<dbReference type="AlphaFoldDB" id="A0A1R4EZL5"/>
<dbReference type="NCBIfam" id="TIGR00107">
    <property type="entry name" value="deoD"/>
    <property type="match status" value="1"/>
</dbReference>
<protein>
    <recommendedName>
        <fullName evidence="2">Uridine phosphorylase</fullName>
        <ecNumber evidence="1">2.4.2.3</ecNumber>
    </recommendedName>
</protein>
<evidence type="ECO:0000256" key="3">
    <source>
        <dbReference type="ARBA" id="ARBA00022676"/>
    </source>
</evidence>
<dbReference type="PANTHER" id="PTHR43691:SF11">
    <property type="entry name" value="FI09636P-RELATED"/>
    <property type="match status" value="1"/>
</dbReference>
<dbReference type="GO" id="GO:0006152">
    <property type="term" value="P:purine nucleoside catabolic process"/>
    <property type="evidence" value="ECO:0007669"/>
    <property type="project" value="TreeGrafter"/>
</dbReference>
<dbReference type="GO" id="GO:0004850">
    <property type="term" value="F:uridine phosphorylase activity"/>
    <property type="evidence" value="ECO:0007669"/>
    <property type="project" value="UniProtKB-EC"/>
</dbReference>
<dbReference type="SUPFAM" id="SSF53167">
    <property type="entry name" value="Purine and uridine phosphorylases"/>
    <property type="match status" value="1"/>
</dbReference>
<dbReference type="InterPro" id="IPR035994">
    <property type="entry name" value="Nucleoside_phosphorylase_sf"/>
</dbReference>
<evidence type="ECO:0000256" key="5">
    <source>
        <dbReference type="ARBA" id="ARBA00048447"/>
    </source>
</evidence>
<dbReference type="GO" id="GO:0005829">
    <property type="term" value="C:cytosol"/>
    <property type="evidence" value="ECO:0007669"/>
    <property type="project" value="TreeGrafter"/>
</dbReference>
<dbReference type="NCBIfam" id="NF004489">
    <property type="entry name" value="PRK05819.1"/>
    <property type="match status" value="1"/>
</dbReference>
<dbReference type="GO" id="GO:0004731">
    <property type="term" value="F:purine-nucleoside phosphorylase activity"/>
    <property type="evidence" value="ECO:0007669"/>
    <property type="project" value="InterPro"/>
</dbReference>
<dbReference type="Proteomes" id="UP000195913">
    <property type="component" value="Unassembled WGS sequence"/>
</dbReference>
<feature type="domain" description="Nucleoside phosphorylase" evidence="6">
    <location>
        <begin position="16"/>
        <end position="228"/>
    </location>
</feature>
<dbReference type="RefSeq" id="WP_086994445.1">
    <property type="nucleotide sequence ID" value="NZ_FUHW01000007.1"/>
</dbReference>
<dbReference type="Gene3D" id="3.40.50.1580">
    <property type="entry name" value="Nucleoside phosphorylase domain"/>
    <property type="match status" value="1"/>
</dbReference>
<dbReference type="CDD" id="cd09006">
    <property type="entry name" value="PNP_EcPNPI-like"/>
    <property type="match status" value="1"/>
</dbReference>
<keyword evidence="4 7" id="KW-0808">Transferase</keyword>
<evidence type="ECO:0000256" key="4">
    <source>
        <dbReference type="ARBA" id="ARBA00022679"/>
    </source>
</evidence>
<keyword evidence="3 7" id="KW-0328">Glycosyltransferase</keyword>
<dbReference type="InterPro" id="IPR004402">
    <property type="entry name" value="DeoD-type"/>
</dbReference>
<dbReference type="Pfam" id="PF01048">
    <property type="entry name" value="PNP_UDP_1"/>
    <property type="match status" value="1"/>
</dbReference>
<dbReference type="EC" id="2.4.2.3" evidence="1"/>
<evidence type="ECO:0000256" key="1">
    <source>
        <dbReference type="ARBA" id="ARBA00011888"/>
    </source>
</evidence>
<evidence type="ECO:0000256" key="2">
    <source>
        <dbReference type="ARBA" id="ARBA00021980"/>
    </source>
</evidence>
<comment type="catalytic activity">
    <reaction evidence="5">
        <text>uridine + phosphate = alpha-D-ribose 1-phosphate + uracil</text>
        <dbReference type="Rhea" id="RHEA:24388"/>
        <dbReference type="ChEBI" id="CHEBI:16704"/>
        <dbReference type="ChEBI" id="CHEBI:17568"/>
        <dbReference type="ChEBI" id="CHEBI:43474"/>
        <dbReference type="ChEBI" id="CHEBI:57720"/>
        <dbReference type="EC" id="2.4.2.3"/>
    </reaction>
</comment>
<sequence length="235" mass="24640">MATPHISAEPGDFAPHVLMPGDPRRAQRIAETFLENPRLVTEVRGIQGYTGTVDGQPVSVMASGMGSPSISIYATELARFYGVKRIIRVGTMGSMQPQLKVGDVVAAAAAHTTSAMTAVSFPGVHMSHTPDFGLLRAAVAHGEDSGKRVHVGSVLTSDDFYNGDPEAMARLADAGTLAVEMEAAALYAVGMREGIETLMLGTVSDGSPGSSDLTAQEREETFTEMVGFALAALRS</sequence>
<evidence type="ECO:0000313" key="7">
    <source>
        <dbReference type="EMBL" id="SJM49064.1"/>
    </source>
</evidence>
<evidence type="ECO:0000259" key="6">
    <source>
        <dbReference type="Pfam" id="PF01048"/>
    </source>
</evidence>
<dbReference type="PANTHER" id="PTHR43691">
    <property type="entry name" value="URIDINE PHOSPHORYLASE"/>
    <property type="match status" value="1"/>
</dbReference>
<proteinExistence type="predicted"/>
<evidence type="ECO:0000313" key="8">
    <source>
        <dbReference type="Proteomes" id="UP000195913"/>
    </source>
</evidence>
<dbReference type="InterPro" id="IPR000845">
    <property type="entry name" value="Nucleoside_phosphorylase_d"/>
</dbReference>
<accession>A0A1R4EZL5</accession>
<gene>
    <name evidence="7" type="ORF">FM101_01550</name>
</gene>
<organism evidence="7 8">
    <name type="scientific">Arthrobacter rhombi</name>
    <dbReference type="NCBI Taxonomy" id="71253"/>
    <lineage>
        <taxon>Bacteria</taxon>
        <taxon>Bacillati</taxon>
        <taxon>Actinomycetota</taxon>
        <taxon>Actinomycetes</taxon>
        <taxon>Micrococcales</taxon>
        <taxon>Micrococcaceae</taxon>
        <taxon>Arthrobacter</taxon>
    </lineage>
</organism>
<dbReference type="EMBL" id="FUHW01000007">
    <property type="protein sequence ID" value="SJM49064.1"/>
    <property type="molecule type" value="Genomic_DNA"/>
</dbReference>